<name>A9KNH0_LACP7</name>
<protein>
    <submittedName>
        <fullName evidence="2">Sporulation protein, YlmC/YmxH family</fullName>
    </submittedName>
</protein>
<evidence type="ECO:0000313" key="2">
    <source>
        <dbReference type="EMBL" id="ABX43087.1"/>
    </source>
</evidence>
<dbReference type="KEGG" id="cpy:Cphy_2726"/>
<dbReference type="RefSeq" id="WP_012200739.1">
    <property type="nucleotide sequence ID" value="NC_010001.1"/>
</dbReference>
<dbReference type="Gene3D" id="2.30.30.240">
    <property type="entry name" value="PRC-barrel domain"/>
    <property type="match status" value="1"/>
</dbReference>
<dbReference type="InterPro" id="IPR027275">
    <property type="entry name" value="PRC-brl_dom"/>
</dbReference>
<organism evidence="2 3">
    <name type="scientific">Lachnoclostridium phytofermentans (strain ATCC 700394 / DSM 18823 / ISDg)</name>
    <name type="common">Clostridium phytofermentans</name>
    <dbReference type="NCBI Taxonomy" id="357809"/>
    <lineage>
        <taxon>Bacteria</taxon>
        <taxon>Bacillati</taxon>
        <taxon>Bacillota</taxon>
        <taxon>Clostridia</taxon>
        <taxon>Lachnospirales</taxon>
        <taxon>Lachnospiraceae</taxon>
    </lineage>
</organism>
<dbReference type="Proteomes" id="UP000000370">
    <property type="component" value="Chromosome"/>
</dbReference>
<accession>A9KNH0</accession>
<dbReference type="InterPro" id="IPR011033">
    <property type="entry name" value="PRC_barrel-like_sf"/>
</dbReference>
<dbReference type="SUPFAM" id="SSF50346">
    <property type="entry name" value="PRC-barrel domain"/>
    <property type="match status" value="1"/>
</dbReference>
<dbReference type="eggNOG" id="COG1873">
    <property type="taxonomic scope" value="Bacteria"/>
</dbReference>
<dbReference type="OrthoDB" id="6024937at2"/>
<evidence type="ECO:0000259" key="1">
    <source>
        <dbReference type="Pfam" id="PF05239"/>
    </source>
</evidence>
<proteinExistence type="predicted"/>
<dbReference type="InterPro" id="IPR014238">
    <property type="entry name" value="Spore_YlmC/YmxH"/>
</dbReference>
<dbReference type="PANTHER" id="PTHR40061:SF1">
    <property type="entry name" value="SPORULATION PROTEIN YLMC-RELATED"/>
    <property type="match status" value="1"/>
</dbReference>
<gene>
    <name evidence="2" type="ordered locus">Cphy_2726</name>
</gene>
<dbReference type="Pfam" id="PF05239">
    <property type="entry name" value="PRC"/>
    <property type="match status" value="1"/>
</dbReference>
<feature type="domain" description="PRC-barrel" evidence="1">
    <location>
        <begin position="2"/>
        <end position="77"/>
    </location>
</feature>
<dbReference type="STRING" id="357809.Cphy_2726"/>
<keyword evidence="3" id="KW-1185">Reference proteome</keyword>
<evidence type="ECO:0000313" key="3">
    <source>
        <dbReference type="Proteomes" id="UP000000370"/>
    </source>
</evidence>
<dbReference type="HOGENOM" id="CLU_161336_0_1_9"/>
<sequence>MRLFEMRNKEVINCRDCLRLGFVCDIIFDAVTGCIEAIIVPGPPKIWGLLGRDHEYIIPWSCICQVGPDVILVDIDATECFKKCGA</sequence>
<dbReference type="AlphaFoldDB" id="A9KNH0"/>
<dbReference type="NCBIfam" id="TIGR02888">
    <property type="entry name" value="spore_YlmC_YmxH"/>
    <property type="match status" value="1"/>
</dbReference>
<dbReference type="EMBL" id="CP000885">
    <property type="protein sequence ID" value="ABX43087.1"/>
    <property type="molecule type" value="Genomic_DNA"/>
</dbReference>
<dbReference type="PANTHER" id="PTHR40061">
    <property type="entry name" value="SPORULATION PROTEIN YLMC-RELATED"/>
    <property type="match status" value="1"/>
</dbReference>
<reference evidence="3" key="1">
    <citation type="submission" date="2007-11" db="EMBL/GenBank/DDBJ databases">
        <title>Complete genome sequence of Clostridium phytofermentans ISDg.</title>
        <authorList>
            <person name="Leschine S.B."/>
            <person name="Warnick T.A."/>
            <person name="Blanchard J.L."/>
            <person name="Schnell D.J."/>
            <person name="Petit E.L."/>
            <person name="LaTouf W.G."/>
            <person name="Copeland A."/>
            <person name="Lucas S."/>
            <person name="Lapidus A."/>
            <person name="Barry K."/>
            <person name="Glavina del Rio T."/>
            <person name="Dalin E."/>
            <person name="Tice H."/>
            <person name="Pitluck S."/>
            <person name="Kiss H."/>
            <person name="Brettin T."/>
            <person name="Bruce D."/>
            <person name="Detter J.C."/>
            <person name="Han C."/>
            <person name="Kuske C."/>
            <person name="Schmutz J."/>
            <person name="Larimer F."/>
            <person name="Land M."/>
            <person name="Hauser L."/>
            <person name="Kyrpides N."/>
            <person name="Kim E.A."/>
            <person name="Richardson P."/>
        </authorList>
    </citation>
    <scope>NUCLEOTIDE SEQUENCE [LARGE SCALE GENOMIC DNA]</scope>
    <source>
        <strain evidence="3">ATCC 700394 / DSM 18823 / ISDg</strain>
    </source>
</reference>